<dbReference type="Proteomes" id="UP001149140">
    <property type="component" value="Unassembled WGS sequence"/>
</dbReference>
<dbReference type="RefSeq" id="WP_270037577.1">
    <property type="nucleotide sequence ID" value="NZ_JAPDOD010000001.1"/>
</dbReference>
<organism evidence="9 10">
    <name type="scientific">Solirubrobacter ginsenosidimutans</name>
    <dbReference type="NCBI Taxonomy" id="490573"/>
    <lineage>
        <taxon>Bacteria</taxon>
        <taxon>Bacillati</taxon>
        <taxon>Actinomycetota</taxon>
        <taxon>Thermoleophilia</taxon>
        <taxon>Solirubrobacterales</taxon>
        <taxon>Solirubrobacteraceae</taxon>
        <taxon>Solirubrobacter</taxon>
    </lineage>
</organism>
<feature type="domain" description="SHOCT" evidence="7">
    <location>
        <begin position="104"/>
        <end position="130"/>
    </location>
</feature>
<dbReference type="EMBL" id="JAPDOD010000001">
    <property type="protein sequence ID" value="MDA0158943.1"/>
    <property type="molecule type" value="Genomic_DNA"/>
</dbReference>
<evidence type="ECO:0000256" key="6">
    <source>
        <dbReference type="SAM" id="Phobius"/>
    </source>
</evidence>
<keyword evidence="2" id="KW-1003">Cell membrane</keyword>
<feature type="transmembrane region" description="Helical" evidence="6">
    <location>
        <begin position="49"/>
        <end position="68"/>
    </location>
</feature>
<keyword evidence="4 6" id="KW-1133">Transmembrane helix</keyword>
<evidence type="ECO:0000259" key="8">
    <source>
        <dbReference type="Pfam" id="PF13396"/>
    </source>
</evidence>
<feature type="domain" description="Cardiolipin synthase N-terminal" evidence="8">
    <location>
        <begin position="23"/>
        <end position="68"/>
    </location>
</feature>
<protein>
    <submittedName>
        <fullName evidence="9">SHOCT domain-containing protein</fullName>
    </submittedName>
</protein>
<evidence type="ECO:0000259" key="7">
    <source>
        <dbReference type="Pfam" id="PF09851"/>
    </source>
</evidence>
<comment type="subcellular location">
    <subcellularLocation>
        <location evidence="1">Cell membrane</location>
        <topology evidence="1">Multi-pass membrane protein</topology>
    </subcellularLocation>
</comment>
<keyword evidence="3 6" id="KW-0812">Transmembrane</keyword>
<evidence type="ECO:0000256" key="3">
    <source>
        <dbReference type="ARBA" id="ARBA00022692"/>
    </source>
</evidence>
<dbReference type="Pfam" id="PF13396">
    <property type="entry name" value="PLDc_N"/>
    <property type="match status" value="1"/>
</dbReference>
<dbReference type="Pfam" id="PF09851">
    <property type="entry name" value="SHOCT"/>
    <property type="match status" value="1"/>
</dbReference>
<name>A0A9X3MPM3_9ACTN</name>
<dbReference type="AlphaFoldDB" id="A0A9X3MPM3"/>
<evidence type="ECO:0000256" key="4">
    <source>
        <dbReference type="ARBA" id="ARBA00022989"/>
    </source>
</evidence>
<evidence type="ECO:0000256" key="5">
    <source>
        <dbReference type="ARBA" id="ARBA00023136"/>
    </source>
</evidence>
<keyword evidence="5 6" id="KW-0472">Membrane</keyword>
<evidence type="ECO:0000256" key="2">
    <source>
        <dbReference type="ARBA" id="ARBA00022475"/>
    </source>
</evidence>
<evidence type="ECO:0000313" key="9">
    <source>
        <dbReference type="EMBL" id="MDA0158943.1"/>
    </source>
</evidence>
<accession>A0A9X3MPM3</accession>
<dbReference type="InterPro" id="IPR018649">
    <property type="entry name" value="SHOCT"/>
</dbReference>
<dbReference type="InterPro" id="IPR027379">
    <property type="entry name" value="CLS_N"/>
</dbReference>
<comment type="caution">
    <text evidence="9">The sequence shown here is derived from an EMBL/GenBank/DDBJ whole genome shotgun (WGS) entry which is preliminary data.</text>
</comment>
<keyword evidence="10" id="KW-1185">Reference proteome</keyword>
<proteinExistence type="predicted"/>
<dbReference type="GO" id="GO:0005886">
    <property type="term" value="C:plasma membrane"/>
    <property type="evidence" value="ECO:0007669"/>
    <property type="project" value="UniProtKB-SubCell"/>
</dbReference>
<sequence length="131" mass="14594">MLLAADYPFLDVLWTMILFFFWVAWIWILVGIITDLFRRHDTSGWIKALWVIFLIFLPFLGVLVYLIANSKGMAERGAERAQANEEQLAKYVQSVAATGGAAGEIEKAKALLDSGAINQTEFEALKAKALA</sequence>
<evidence type="ECO:0000313" key="10">
    <source>
        <dbReference type="Proteomes" id="UP001149140"/>
    </source>
</evidence>
<gene>
    <name evidence="9" type="ORF">OM076_01600</name>
</gene>
<feature type="transmembrane region" description="Helical" evidence="6">
    <location>
        <begin position="12"/>
        <end position="37"/>
    </location>
</feature>
<evidence type="ECO:0000256" key="1">
    <source>
        <dbReference type="ARBA" id="ARBA00004651"/>
    </source>
</evidence>
<reference evidence="9" key="1">
    <citation type="submission" date="2022-10" db="EMBL/GenBank/DDBJ databases">
        <title>The WGS of Solirubrobacter ginsenosidimutans DSM 21036.</title>
        <authorList>
            <person name="Jiang Z."/>
        </authorList>
    </citation>
    <scope>NUCLEOTIDE SEQUENCE</scope>
    <source>
        <strain evidence="9">DSM 21036</strain>
    </source>
</reference>